<dbReference type="GO" id="GO:0004553">
    <property type="term" value="F:hydrolase activity, hydrolyzing O-glycosyl compounds"/>
    <property type="evidence" value="ECO:0007669"/>
    <property type="project" value="UniProtKB-ARBA"/>
</dbReference>
<evidence type="ECO:0000313" key="6">
    <source>
        <dbReference type="EMBL" id="RFC55713.1"/>
    </source>
</evidence>
<proteinExistence type="predicted"/>
<dbReference type="Pfam" id="PF26628">
    <property type="entry name" value="DUF8202"/>
    <property type="match status" value="1"/>
</dbReference>
<dbReference type="SUPFAM" id="SSF49899">
    <property type="entry name" value="Concanavalin A-like lectins/glucanases"/>
    <property type="match status" value="1"/>
</dbReference>
<organism evidence="6 7">
    <name type="scientific">Brumimicrobium aurantiacum</name>
    <dbReference type="NCBI Taxonomy" id="1737063"/>
    <lineage>
        <taxon>Bacteria</taxon>
        <taxon>Pseudomonadati</taxon>
        <taxon>Bacteroidota</taxon>
        <taxon>Flavobacteriia</taxon>
        <taxon>Flavobacteriales</taxon>
        <taxon>Crocinitomicaceae</taxon>
        <taxon>Brumimicrobium</taxon>
    </lineage>
</organism>
<feature type="region of interest" description="Disordered" evidence="2">
    <location>
        <begin position="58"/>
        <end position="81"/>
    </location>
</feature>
<dbReference type="OrthoDB" id="2582440at2"/>
<dbReference type="EMBL" id="QURB01000001">
    <property type="protein sequence ID" value="RFC55713.1"/>
    <property type="molecule type" value="Genomic_DNA"/>
</dbReference>
<evidence type="ECO:0000313" key="7">
    <source>
        <dbReference type="Proteomes" id="UP000257127"/>
    </source>
</evidence>
<feature type="compositionally biased region" description="Polar residues" evidence="2">
    <location>
        <begin position="59"/>
        <end position="81"/>
    </location>
</feature>
<feature type="domain" description="DUF8202" evidence="5">
    <location>
        <begin position="254"/>
        <end position="417"/>
    </location>
</feature>
<dbReference type="GO" id="GO:0005975">
    <property type="term" value="P:carbohydrate metabolic process"/>
    <property type="evidence" value="ECO:0007669"/>
    <property type="project" value="UniProtKB-ARBA"/>
</dbReference>
<dbReference type="Proteomes" id="UP000257127">
    <property type="component" value="Unassembled WGS sequence"/>
</dbReference>
<evidence type="ECO:0000256" key="3">
    <source>
        <dbReference type="SAM" id="SignalP"/>
    </source>
</evidence>
<dbReference type="InterPro" id="IPR058515">
    <property type="entry name" value="DUF8202"/>
</dbReference>
<dbReference type="InterPro" id="IPR013320">
    <property type="entry name" value="ConA-like_dom_sf"/>
</dbReference>
<feature type="chain" id="PRO_5017749384" evidence="3">
    <location>
        <begin position="25"/>
        <end position="611"/>
    </location>
</feature>
<feature type="signal peptide" evidence="3">
    <location>
        <begin position="1"/>
        <end position="24"/>
    </location>
</feature>
<evidence type="ECO:0000256" key="2">
    <source>
        <dbReference type="SAM" id="MobiDB-lite"/>
    </source>
</evidence>
<keyword evidence="7" id="KW-1185">Reference proteome</keyword>
<evidence type="ECO:0000256" key="1">
    <source>
        <dbReference type="ARBA" id="ARBA00022729"/>
    </source>
</evidence>
<comment type="caution">
    <text evidence="6">The sequence shown here is derived from an EMBL/GenBank/DDBJ whole genome shotgun (WGS) entry which is preliminary data.</text>
</comment>
<evidence type="ECO:0000259" key="4">
    <source>
        <dbReference type="Pfam" id="PF18962"/>
    </source>
</evidence>
<feature type="domain" description="Secretion system C-terminal sorting" evidence="4">
    <location>
        <begin position="537"/>
        <end position="610"/>
    </location>
</feature>
<accession>A0A3E1F1T8</accession>
<keyword evidence="1 3" id="KW-0732">Signal</keyword>
<dbReference type="Pfam" id="PF18962">
    <property type="entry name" value="Por_Secre_tail"/>
    <property type="match status" value="1"/>
</dbReference>
<gene>
    <name evidence="6" type="ORF">DXU93_01905</name>
</gene>
<sequence>MICYFCNMKVVLFFLTLIPLSVFSQFGPGGVGSSSDNGLWLKADNILGLSDGDPVITWEDQSGNNNDASNPSTVERPIYSSNSAINGRPSIVFDGSDDQMFIGDADILDDSRQITFYTIVRCANLDGQARGILGKRVNYSTSTDYSYSFFFWSGNTLTLDTEKRDNRFNTTQSFTNGSKTMVGFDFDGSRNVDKRSRIFESGDVIETHRDDATAIGNSNQDLVLGGLNKNYHLRFKGDMSEILHYNRVLNTAEMKIVENYLASKYDFDLPNAKTIYQHRNTHAGEVAGIGQDDSQNKHNDSQGSAIVRIKSPQNMYDGDFLLWGHNEAPFSTNNTVDVDGLVIKSRMSRTWKTSEIGDVGATDVSFDLSGFSPIEYSDVRLIIDRDGDGFADNDITPLVGVVNGSTINFSNVDFEDSDEFTLGSINSVQTPLPVELTEFNVHSNENHVDVIWETASELNADYYIIQKSTDGKIYSQVSEVKANGTTSNVSYYLHEDHRPYSGVSYYRLIQVDYDGKETTYGPIAIDRVQSQSFILVPNPTSGSFRLKNTISTNHTTELEIYNVNGKLMKCLTLLPDELNVRSILLNAESGVYFVKTFVEGKYNSTLKLVVQ</sequence>
<dbReference type="NCBIfam" id="TIGR04183">
    <property type="entry name" value="Por_Secre_tail"/>
    <property type="match status" value="1"/>
</dbReference>
<dbReference type="AlphaFoldDB" id="A0A3E1F1T8"/>
<dbReference type="InterPro" id="IPR026444">
    <property type="entry name" value="Secre_tail"/>
</dbReference>
<evidence type="ECO:0000259" key="5">
    <source>
        <dbReference type="Pfam" id="PF26628"/>
    </source>
</evidence>
<protein>
    <submittedName>
        <fullName evidence="6">T9SS C-terminal target domain-containing protein</fullName>
    </submittedName>
</protein>
<reference evidence="6 7" key="1">
    <citation type="submission" date="2018-08" db="EMBL/GenBank/DDBJ databases">
        <title>The draft genome squence of Brumimicrobium sp. N62.</title>
        <authorList>
            <person name="Du Z.-J."/>
            <person name="Luo H.-R."/>
        </authorList>
    </citation>
    <scope>NUCLEOTIDE SEQUENCE [LARGE SCALE GENOMIC DNA]</scope>
    <source>
        <strain evidence="6 7">N62</strain>
    </source>
</reference>
<name>A0A3E1F1T8_9FLAO</name>